<dbReference type="PANTHER" id="PTHR43649">
    <property type="entry name" value="ARABINOSE-BINDING PROTEIN-RELATED"/>
    <property type="match status" value="1"/>
</dbReference>
<dbReference type="PANTHER" id="PTHR43649:SF12">
    <property type="entry name" value="DIACETYLCHITOBIOSE BINDING PROTEIN DASA"/>
    <property type="match status" value="1"/>
</dbReference>
<dbReference type="SUPFAM" id="SSF53850">
    <property type="entry name" value="Periplasmic binding protein-like II"/>
    <property type="match status" value="1"/>
</dbReference>
<proteinExistence type="predicted"/>
<evidence type="ECO:0008006" key="3">
    <source>
        <dbReference type="Google" id="ProtNLM"/>
    </source>
</evidence>
<dbReference type="EMBL" id="JXAK01000026">
    <property type="protein sequence ID" value="KIL40143.1"/>
    <property type="molecule type" value="Genomic_DNA"/>
</dbReference>
<evidence type="ECO:0000313" key="2">
    <source>
        <dbReference type="Proteomes" id="UP000031967"/>
    </source>
</evidence>
<dbReference type="Gene3D" id="3.40.190.10">
    <property type="entry name" value="Periplasmic binding protein-like II"/>
    <property type="match status" value="1"/>
</dbReference>
<reference evidence="1 2" key="1">
    <citation type="submission" date="2014-12" db="EMBL/GenBank/DDBJ databases">
        <title>Draft genome sequence of Paenibacillus kamchatkensis strain B-2647.</title>
        <authorList>
            <person name="Karlyshev A.V."/>
            <person name="Kudryashova E.B."/>
        </authorList>
    </citation>
    <scope>NUCLEOTIDE SEQUENCE [LARGE SCALE GENOMIC DNA]</scope>
    <source>
        <strain evidence="1 2">VKM B-2647</strain>
    </source>
</reference>
<keyword evidence="2" id="KW-1185">Reference proteome</keyword>
<evidence type="ECO:0000313" key="1">
    <source>
        <dbReference type="EMBL" id="KIL40143.1"/>
    </source>
</evidence>
<name>A0ABR5AHB2_9BACL</name>
<dbReference type="InterPro" id="IPR006059">
    <property type="entry name" value="SBP"/>
</dbReference>
<dbReference type="Pfam" id="PF01547">
    <property type="entry name" value="SBP_bac_1"/>
    <property type="match status" value="1"/>
</dbReference>
<protein>
    <recommendedName>
        <fullName evidence="3">ABC transporter substrate-binding protein</fullName>
    </recommendedName>
</protein>
<gene>
    <name evidence="1" type="ORF">SD70_15860</name>
</gene>
<dbReference type="Proteomes" id="UP000031967">
    <property type="component" value="Unassembled WGS sequence"/>
</dbReference>
<comment type="caution">
    <text evidence="1">The sequence shown here is derived from an EMBL/GenBank/DDBJ whole genome shotgun (WGS) entry which is preliminary data.</text>
</comment>
<organism evidence="1 2">
    <name type="scientific">Gordoniibacillus kamchatkensis</name>
    <dbReference type="NCBI Taxonomy" id="1590651"/>
    <lineage>
        <taxon>Bacteria</taxon>
        <taxon>Bacillati</taxon>
        <taxon>Bacillota</taxon>
        <taxon>Bacilli</taxon>
        <taxon>Bacillales</taxon>
        <taxon>Paenibacillaceae</taxon>
        <taxon>Gordoniibacillus</taxon>
    </lineage>
</organism>
<sequence length="419" mass="46406">MTSDRFLELAKQKYEEQHPDVKIDIKESVAAPVQQGKGFMIKAGDKPDPKNLEKYIDDVNTALMSGKASDIIVMSNLPYKKYADKKLLENISALMSADSSFHMDDYYTNIFDAMKYNGNLYTVPVKVTMNMWLGNQAVLGGEKIDGSKWTWEDFASVSKKLMSDKKNDGNPDIYPLGYIEPGDLITFMLNSSFAKFVDTGAKKAKFGSPEFTGLLKLAKSMYDDKLIAPQSADPSATMFQNKGNINMYSDMIINPQVFYDGKADYYNVPSENGTEGTSVTSGLPLAINSKSANKQAAWQFVKFLLSEEMQSTMELMGFAVNKQAGKANESALKQLGQPNASGKSMKFMINGKEITPKPATDQDIERIEQALAGIKSYAESDPKITKIVAEETVPFFQGQKSAEETAKVIQNKVSTYLQE</sequence>
<accession>A0ABR5AHB2</accession>
<dbReference type="InterPro" id="IPR050490">
    <property type="entry name" value="Bact_solute-bd_prot1"/>
</dbReference>